<evidence type="ECO:0000256" key="8">
    <source>
        <dbReference type="RuleBase" id="RU362110"/>
    </source>
</evidence>
<evidence type="ECO:0000259" key="10">
    <source>
        <dbReference type="Pfam" id="PF00251"/>
    </source>
</evidence>
<dbReference type="Proteomes" id="UP000595349">
    <property type="component" value="Chromosome"/>
</dbReference>
<dbReference type="AlphaFoldDB" id="A0A7T6ZDS8"/>
<accession>A0A7T6ZDS8</accession>
<comment type="catalytic activity">
    <reaction evidence="8">
        <text>Hydrolysis of terminal non-reducing beta-D-fructofuranoside residues in beta-D-fructofuranosides.</text>
        <dbReference type="EC" id="3.2.1.26"/>
    </reaction>
</comment>
<reference evidence="12 13" key="1">
    <citation type="submission" date="2020-06" db="EMBL/GenBank/DDBJ databases">
        <title>Genomic analysis of Salicibibacter sp. NKC21-4.</title>
        <authorList>
            <person name="Oh Y.J."/>
        </authorList>
    </citation>
    <scope>NUCLEOTIDE SEQUENCE [LARGE SCALE GENOMIC DNA]</scope>
    <source>
        <strain evidence="12 13">NKC21-4</strain>
    </source>
</reference>
<dbReference type="KEGG" id="scib:HUG20_16950"/>
<dbReference type="Gene3D" id="2.115.10.20">
    <property type="entry name" value="Glycosyl hydrolase domain, family 43"/>
    <property type="match status" value="1"/>
</dbReference>
<dbReference type="EMBL" id="CP054706">
    <property type="protein sequence ID" value="QQK81430.1"/>
    <property type="molecule type" value="Genomic_DNA"/>
</dbReference>
<dbReference type="PANTHER" id="PTHR43101:SF1">
    <property type="entry name" value="BETA-FRUCTOSIDASE"/>
    <property type="match status" value="1"/>
</dbReference>
<feature type="domain" description="Glycosyl hydrolase family 32 N-terminal" evidence="10">
    <location>
        <begin position="37"/>
        <end position="338"/>
    </location>
</feature>
<comment type="subcellular location">
    <subcellularLocation>
        <location evidence="9">Cytoplasm</location>
    </subcellularLocation>
</comment>
<keyword evidence="9" id="KW-0963">Cytoplasm</keyword>
<dbReference type="SUPFAM" id="SSF75005">
    <property type="entry name" value="Arabinanase/levansucrase/invertase"/>
    <property type="match status" value="1"/>
</dbReference>
<dbReference type="RefSeq" id="WP_200085857.1">
    <property type="nucleotide sequence ID" value="NZ_CP054706.1"/>
</dbReference>
<keyword evidence="9" id="KW-0119">Carbohydrate metabolism</keyword>
<evidence type="ECO:0000256" key="9">
    <source>
        <dbReference type="RuleBase" id="RU365015"/>
    </source>
</evidence>
<dbReference type="Pfam" id="PF08244">
    <property type="entry name" value="Glyco_hydro_32C"/>
    <property type="match status" value="1"/>
</dbReference>
<name>A0A7T6ZDS8_9BACI</name>
<dbReference type="SUPFAM" id="SSF49899">
    <property type="entry name" value="Concanavalin A-like lectins/glucanases"/>
    <property type="match status" value="1"/>
</dbReference>
<dbReference type="EC" id="3.2.1.26" evidence="3 8"/>
<dbReference type="InterPro" id="IPR001362">
    <property type="entry name" value="Glyco_hydro_32"/>
</dbReference>
<evidence type="ECO:0000256" key="6">
    <source>
        <dbReference type="ARBA" id="ARBA00023295"/>
    </source>
</evidence>
<dbReference type="SMART" id="SM00640">
    <property type="entry name" value="Glyco_32"/>
    <property type="match status" value="1"/>
</dbReference>
<comment type="similarity">
    <text evidence="2 8">Belongs to the glycosyl hydrolase 32 family.</text>
</comment>
<evidence type="ECO:0000256" key="7">
    <source>
        <dbReference type="ARBA" id="ARBA00033367"/>
    </source>
</evidence>
<comment type="pathway">
    <text evidence="1 9">Glycan biosynthesis; sucrose metabolism.</text>
</comment>
<dbReference type="InterPro" id="IPR023296">
    <property type="entry name" value="Glyco_hydro_beta-prop_sf"/>
</dbReference>
<dbReference type="UniPathway" id="UPA00238"/>
<evidence type="ECO:0000256" key="4">
    <source>
        <dbReference type="ARBA" id="ARBA00019623"/>
    </source>
</evidence>
<dbReference type="InterPro" id="IPR051214">
    <property type="entry name" value="GH32_Enzymes"/>
</dbReference>
<gene>
    <name evidence="12" type="ORF">HUG20_16950</name>
</gene>
<dbReference type="Pfam" id="PF00251">
    <property type="entry name" value="Glyco_hydro_32N"/>
    <property type="match status" value="1"/>
</dbReference>
<dbReference type="GO" id="GO:0004564">
    <property type="term" value="F:beta-fructofuranosidase activity"/>
    <property type="evidence" value="ECO:0007669"/>
    <property type="project" value="UniProtKB-EC"/>
</dbReference>
<dbReference type="InterPro" id="IPR013320">
    <property type="entry name" value="ConA-like_dom_sf"/>
</dbReference>
<evidence type="ECO:0000256" key="5">
    <source>
        <dbReference type="ARBA" id="ARBA00022801"/>
    </source>
</evidence>
<evidence type="ECO:0000256" key="2">
    <source>
        <dbReference type="ARBA" id="ARBA00009902"/>
    </source>
</evidence>
<evidence type="ECO:0000313" key="12">
    <source>
        <dbReference type="EMBL" id="QQK81430.1"/>
    </source>
</evidence>
<dbReference type="InterPro" id="IPR013148">
    <property type="entry name" value="Glyco_hydro_32_N"/>
</dbReference>
<dbReference type="InterPro" id="IPR006232">
    <property type="entry name" value="Suc6P_hydrolase"/>
</dbReference>
<comment type="function">
    <text evidence="9">Enables the bacterium to metabolize sucrose as a sole carbon source.</text>
</comment>
<keyword evidence="13" id="KW-1185">Reference proteome</keyword>
<dbReference type="PANTHER" id="PTHR43101">
    <property type="entry name" value="BETA-FRUCTOSIDASE"/>
    <property type="match status" value="1"/>
</dbReference>
<dbReference type="GO" id="GO:0005737">
    <property type="term" value="C:cytoplasm"/>
    <property type="evidence" value="ECO:0007669"/>
    <property type="project" value="UniProtKB-SubCell"/>
</dbReference>
<proteinExistence type="inferred from homology"/>
<dbReference type="CDD" id="cd18623">
    <property type="entry name" value="GH32_ScrB-like"/>
    <property type="match status" value="1"/>
</dbReference>
<evidence type="ECO:0000313" key="13">
    <source>
        <dbReference type="Proteomes" id="UP000595349"/>
    </source>
</evidence>
<keyword evidence="5 8" id="KW-0378">Hydrolase</keyword>
<feature type="domain" description="Glycosyl hydrolase family 32 C-terminal" evidence="11">
    <location>
        <begin position="341"/>
        <end position="480"/>
    </location>
</feature>
<dbReference type="GO" id="GO:0005985">
    <property type="term" value="P:sucrose metabolic process"/>
    <property type="evidence" value="ECO:0007669"/>
    <property type="project" value="UniProtKB-UniPathway"/>
</dbReference>
<evidence type="ECO:0000259" key="11">
    <source>
        <dbReference type="Pfam" id="PF08244"/>
    </source>
</evidence>
<dbReference type="NCBIfam" id="TIGR01322">
    <property type="entry name" value="scrB_fam"/>
    <property type="match status" value="1"/>
</dbReference>
<sequence length="500" mass="58310">MNWTRKQRYQRFSEMTKEEYGELQKAVEQSPWRQTYHIQPPIGLLNDPNGFCFHNEKYHLFYQWFPFGPVHGLKHWYHVTSDDLVHWKDQGVAIEPKEWFESHGAFSGSGIVHEDQLHLLYTGNTRDNKWERHSYQCLAVMDKEGDLKKHTAPIIQGSPEGYTQHFRDPKVWKKSDSFYLVIGAQRENQTGCILLYRSSDLLEWEIVGEVKTSKSDFGFMWECPDYFELDGKGVLLFSPQGLEAQKYRYQNIYQSGYFLGNPMNLSDGSFEHGDFQELDAGFEFYAQQTTLAPDGRRILIGWMGLPEIEYPTDRYQWAHCLTIPRELFIKNDTLYQRPVREMEKLRENHTAISDTIDNETKTYEDINGQCYELKSEMSAQTASMFGIKICTGQEEETVLYYDNVNKEIVLDRQKSGESFAEDYGTKRVKPLDCKHLSLHIFVDTSSLEIFVNEGFYVFTARIFPSSSSQGIELFATEGYIDLEISKWSMNPPRNTEIQGS</sequence>
<evidence type="ECO:0000256" key="3">
    <source>
        <dbReference type="ARBA" id="ARBA00012758"/>
    </source>
</evidence>
<dbReference type="PROSITE" id="PS00609">
    <property type="entry name" value="GLYCOSYL_HYDROL_F32"/>
    <property type="match status" value="1"/>
</dbReference>
<organism evidence="12 13">
    <name type="scientific">Salicibibacter cibi</name>
    <dbReference type="NCBI Taxonomy" id="2743001"/>
    <lineage>
        <taxon>Bacteria</taxon>
        <taxon>Bacillati</taxon>
        <taxon>Bacillota</taxon>
        <taxon>Bacilli</taxon>
        <taxon>Bacillales</taxon>
        <taxon>Bacillaceae</taxon>
        <taxon>Salicibibacter</taxon>
    </lineage>
</organism>
<protein>
    <recommendedName>
        <fullName evidence="4 8">Sucrose-6-phosphate hydrolase</fullName>
        <ecNumber evidence="3 8">3.2.1.26</ecNumber>
    </recommendedName>
    <alternativeName>
        <fullName evidence="7 9">Invertase</fullName>
    </alternativeName>
</protein>
<dbReference type="Gene3D" id="2.60.120.560">
    <property type="entry name" value="Exo-inulinase, domain 1"/>
    <property type="match status" value="1"/>
</dbReference>
<dbReference type="InterPro" id="IPR018053">
    <property type="entry name" value="Glyco_hydro_32_AS"/>
</dbReference>
<evidence type="ECO:0000256" key="1">
    <source>
        <dbReference type="ARBA" id="ARBA00004914"/>
    </source>
</evidence>
<dbReference type="InterPro" id="IPR013189">
    <property type="entry name" value="Glyco_hydro_32_C"/>
</dbReference>
<keyword evidence="6 8" id="KW-0326">Glycosidase</keyword>